<evidence type="ECO:0000256" key="1">
    <source>
        <dbReference type="SAM" id="Phobius"/>
    </source>
</evidence>
<dbReference type="PANTHER" id="PTHR40547">
    <property type="entry name" value="SLL0298 PROTEIN"/>
    <property type="match status" value="1"/>
</dbReference>
<dbReference type="PANTHER" id="PTHR40547:SF1">
    <property type="entry name" value="SLL0298 PROTEIN"/>
    <property type="match status" value="1"/>
</dbReference>
<organism evidence="3 4">
    <name type="scientific">Marinomonas phaeophyticola</name>
    <dbReference type="NCBI Taxonomy" id="3004091"/>
    <lineage>
        <taxon>Bacteria</taxon>
        <taxon>Pseudomonadati</taxon>
        <taxon>Pseudomonadota</taxon>
        <taxon>Gammaproteobacteria</taxon>
        <taxon>Oceanospirillales</taxon>
        <taxon>Oceanospirillaceae</taxon>
        <taxon>Marinomonas</taxon>
    </lineage>
</organism>
<gene>
    <name evidence="3" type="ORF">O1D97_00820</name>
</gene>
<feature type="transmembrane region" description="Helical" evidence="1">
    <location>
        <begin position="127"/>
        <end position="154"/>
    </location>
</feature>
<keyword evidence="1" id="KW-0472">Membrane</keyword>
<feature type="transmembrane region" description="Helical" evidence="1">
    <location>
        <begin position="45"/>
        <end position="71"/>
    </location>
</feature>
<dbReference type="Pfam" id="PF09835">
    <property type="entry name" value="DUF2062"/>
    <property type="match status" value="1"/>
</dbReference>
<keyword evidence="1" id="KW-0812">Transmembrane</keyword>
<dbReference type="InterPro" id="IPR018639">
    <property type="entry name" value="DUF2062"/>
</dbReference>
<keyword evidence="1" id="KW-1133">Transmembrane helix</keyword>
<keyword evidence="4" id="KW-1185">Reference proteome</keyword>
<evidence type="ECO:0000259" key="2">
    <source>
        <dbReference type="Pfam" id="PF09835"/>
    </source>
</evidence>
<proteinExistence type="predicted"/>
<dbReference type="RefSeq" id="WP_269121940.1">
    <property type="nucleotide sequence ID" value="NZ_JAPUBN010000006.1"/>
</dbReference>
<evidence type="ECO:0000313" key="4">
    <source>
        <dbReference type="Proteomes" id="UP001149719"/>
    </source>
</evidence>
<feature type="transmembrane region" description="Helical" evidence="1">
    <location>
        <begin position="83"/>
        <end position="106"/>
    </location>
</feature>
<accession>A0ABT4JPD4</accession>
<sequence>MPKRYFKKFIPNPERLKSNKTLAILGSQIYDQDLWHLSRRSVAKAFFVGIFWACIPMPFQMLAAVLCAVPFRANVPLSVALVWITNPITMPFVFYGNYLVGSLFVGTHTNKHFQLSVEWIWDKMEHIWLPLYVGSITTGLAIGLLAYIATMVIWKLHVVKRWKLRRIRKEKNKGA</sequence>
<protein>
    <submittedName>
        <fullName evidence="3">DUF2062 domain-containing protein</fullName>
    </submittedName>
</protein>
<dbReference type="EMBL" id="JAPUBN010000006">
    <property type="protein sequence ID" value="MCZ2720219.1"/>
    <property type="molecule type" value="Genomic_DNA"/>
</dbReference>
<evidence type="ECO:0000313" key="3">
    <source>
        <dbReference type="EMBL" id="MCZ2720219.1"/>
    </source>
</evidence>
<dbReference type="Proteomes" id="UP001149719">
    <property type="component" value="Unassembled WGS sequence"/>
</dbReference>
<reference evidence="3" key="1">
    <citation type="submission" date="2022-12" db="EMBL/GenBank/DDBJ databases">
        <title>Marinomonas 15G1-11 sp. nov, isolated from marine algae.</title>
        <authorList>
            <person name="Butt M."/>
            <person name="Choi D.G."/>
            <person name="Kim J.M."/>
            <person name="Lee J.K."/>
            <person name="Baek J.H."/>
            <person name="Jeon C.O."/>
        </authorList>
    </citation>
    <scope>NUCLEOTIDE SEQUENCE</scope>
    <source>
        <strain evidence="3">15G1-11</strain>
    </source>
</reference>
<name>A0ABT4JPD4_9GAMM</name>
<feature type="domain" description="DUF2062" evidence="2">
    <location>
        <begin position="24"/>
        <end position="163"/>
    </location>
</feature>
<comment type="caution">
    <text evidence="3">The sequence shown here is derived from an EMBL/GenBank/DDBJ whole genome shotgun (WGS) entry which is preliminary data.</text>
</comment>